<dbReference type="CDD" id="cd00200">
    <property type="entry name" value="WD40"/>
    <property type="match status" value="2"/>
</dbReference>
<proteinExistence type="predicted"/>
<keyword evidence="4" id="KW-0812">Transmembrane</keyword>
<dbReference type="SUPFAM" id="SSF50978">
    <property type="entry name" value="WD40 repeat-like"/>
    <property type="match status" value="3"/>
</dbReference>
<dbReference type="PROSITE" id="PS50294">
    <property type="entry name" value="WD_REPEATS_REGION"/>
    <property type="match status" value="13"/>
</dbReference>
<dbReference type="Gene3D" id="3.40.50.300">
    <property type="entry name" value="P-loop containing nucleotide triphosphate hydrolases"/>
    <property type="match status" value="1"/>
</dbReference>
<dbReference type="InterPro" id="IPR036322">
    <property type="entry name" value="WD40_repeat_dom_sf"/>
</dbReference>
<dbReference type="FunFam" id="2.130.10.10:FF:000228">
    <property type="entry name" value="COMPASS-like H3K4 histone methylase component WDR5A"/>
    <property type="match status" value="1"/>
</dbReference>
<evidence type="ECO:0000313" key="7">
    <source>
        <dbReference type="Proteomes" id="UP000271624"/>
    </source>
</evidence>
<evidence type="ECO:0000256" key="2">
    <source>
        <dbReference type="ARBA" id="ARBA00022737"/>
    </source>
</evidence>
<feature type="repeat" description="WD" evidence="3">
    <location>
        <begin position="825"/>
        <end position="866"/>
    </location>
</feature>
<feature type="repeat" description="WD" evidence="3">
    <location>
        <begin position="693"/>
        <end position="734"/>
    </location>
</feature>
<dbReference type="PRINTS" id="PR00364">
    <property type="entry name" value="DISEASERSIST"/>
</dbReference>
<dbReference type="PROSITE" id="PS50082">
    <property type="entry name" value="WD_REPEATS_2"/>
    <property type="match status" value="13"/>
</dbReference>
<dbReference type="SUPFAM" id="SSF52540">
    <property type="entry name" value="P-loop containing nucleoside triphosphate hydrolases"/>
    <property type="match status" value="1"/>
</dbReference>
<keyword evidence="1 3" id="KW-0853">WD repeat</keyword>
<evidence type="ECO:0000256" key="4">
    <source>
        <dbReference type="SAM" id="Phobius"/>
    </source>
</evidence>
<reference evidence="6" key="2">
    <citation type="journal article" date="2019" name="Genome Biol. Evol.">
        <title>Day and night: Metabolic profiles and evolutionary relationships of six axenic non-marine cyanobacteria.</title>
        <authorList>
            <person name="Will S.E."/>
            <person name="Henke P."/>
            <person name="Boedeker C."/>
            <person name="Huang S."/>
            <person name="Brinkmann H."/>
            <person name="Rohde M."/>
            <person name="Jarek M."/>
            <person name="Friedl T."/>
            <person name="Seufert S."/>
            <person name="Schumacher M."/>
            <person name="Overmann J."/>
            <person name="Neumann-Schaal M."/>
            <person name="Petersen J."/>
        </authorList>
    </citation>
    <scope>NUCLEOTIDE SEQUENCE [LARGE SCALE GENOMIC DNA]</scope>
    <source>
        <strain evidence="6">PCC 7102</strain>
    </source>
</reference>
<evidence type="ECO:0000259" key="5">
    <source>
        <dbReference type="Pfam" id="PF00931"/>
    </source>
</evidence>
<feature type="repeat" description="WD" evidence="3">
    <location>
        <begin position="993"/>
        <end position="1034"/>
    </location>
</feature>
<evidence type="ECO:0000313" key="6">
    <source>
        <dbReference type="EMBL" id="RUS99174.1"/>
    </source>
</evidence>
<dbReference type="GO" id="GO:0043531">
    <property type="term" value="F:ADP binding"/>
    <property type="evidence" value="ECO:0007669"/>
    <property type="project" value="InterPro"/>
</dbReference>
<keyword evidence="2" id="KW-0677">Repeat</keyword>
<feature type="repeat" description="WD" evidence="3">
    <location>
        <begin position="1035"/>
        <end position="1076"/>
    </location>
</feature>
<dbReference type="AlphaFoldDB" id="A0A3S1AED1"/>
<dbReference type="Gene3D" id="2.160.20.80">
    <property type="entry name" value="E3 ubiquitin-protein ligase SopA"/>
    <property type="match status" value="1"/>
</dbReference>
<reference evidence="6" key="1">
    <citation type="submission" date="2018-12" db="EMBL/GenBank/DDBJ databases">
        <authorList>
            <person name="Will S."/>
            <person name="Neumann-Schaal M."/>
            <person name="Henke P."/>
        </authorList>
    </citation>
    <scope>NUCLEOTIDE SEQUENCE</scope>
    <source>
        <strain evidence="6">PCC 7102</strain>
    </source>
</reference>
<dbReference type="PRINTS" id="PR00320">
    <property type="entry name" value="GPROTEINBRPT"/>
</dbReference>
<dbReference type="RefSeq" id="WP_127085941.1">
    <property type="nucleotide sequence ID" value="NZ_RSCL01000027.1"/>
</dbReference>
<sequence>MPEISSVASTIAFFGTIIGIFAASFQVLDQIEKRRDKWFQKLQNNNSKSDIDLHPAQISNIVQNIECRVDWGEAVDVSVFYGRTQELATLEEWIINDNCRLIALLGMGGIGKTSLSVKLAQKIVSSKTFEFVIWRSLGNAPPLPDILAELIRFVSLEQETNLPLDIGALITLLKKYLRASRCFLILDNFESILTEGDKAGEYREGYEDYGILLKRVGEELHNSCLIITSREKPREVAASEGETLPVRSLQLSGLPASDSGVIFQEKGISGTQDEQIRLVDSYQGNPLALKIISTTIKDIFQGSISEFLAQESIVFGTIRTLLETQFNRLSDLEKEVMYWLAINREPVTMLELLDDIITLEKAPKLIETLESLMQRSLIEKARDATSDASTFTLQNVVMEYITDRFIEQIITEINQGEFELFNTHAIIKATTSDYIRSSQIRLILNPILYALSSEIKRGSDLLEILRNQPEIKSGYATGNIINLLVNLKINLNGYDFSELVIKQAYLQGVNLRSCNFSNSSFDKCIFTQPFGSIQSVAFSPNGQLAASDTNGQIILWQVADSKHFLSLKAHLSWVWSVGFSCDGSIFASGSSDHTICLWRLSDGQLIKTLQGHTSEVRSVTFSCDGTIIASGSSDHTIRIWNINTAQTLKILRGHTNVVSAVAFSPDGETIVSGSYDQTIRLWDVVTGKCIKVIYGHTNQIRSVAFSPDGTIIASGSYDRTIRIWSTQTGECLSILQGHSSQVRTVAFSHDGLLLASAGRDLTIKLWFILYNEYSIETQLISSLAGHTQSIESVAFSPDDKMLVSGSFDQTVRLWDVDNEKCLKTLQGYANSIWSVAFSQDGQILATASDDFAVRFWSVATGELLRTFNKHTNRVWSVAFSPSGQIVASGSDDKTIRLWEVNTGELLKTIIVHTYHIRSLEFSPDGKMLASTGADETICIWDVASCKCLRILHQHLRRVESVAFSSDGKILASGSSDSTIKLWVPETGECVQTLQGHTAEVNSVIFSPNGKTLASASNDGTLKLWSTNKGECIKTLRGHAYAVQSVVFSPDGKYLISAGTDETIKLWNIRTGECVKTLEGHIGVIWSVAINQLGAIIASGSQDETIKLWDINTGECLNTLRAKRPYEEMNITGVKGLTEATISTLLALGAVELATDTTDVTDV</sequence>
<feature type="repeat" description="WD" evidence="3">
    <location>
        <begin position="951"/>
        <end position="992"/>
    </location>
</feature>
<keyword evidence="4" id="KW-0472">Membrane</keyword>
<dbReference type="InterPro" id="IPR019775">
    <property type="entry name" value="WD40_repeat_CS"/>
</dbReference>
<gene>
    <name evidence="6" type="ORF">DSM106972_078760</name>
</gene>
<feature type="repeat" description="WD" evidence="3">
    <location>
        <begin position="783"/>
        <end position="824"/>
    </location>
</feature>
<dbReference type="InterPro" id="IPR001646">
    <property type="entry name" value="5peptide_repeat"/>
</dbReference>
<dbReference type="EMBL" id="RSCL01000027">
    <property type="protein sequence ID" value="RUS99174.1"/>
    <property type="molecule type" value="Genomic_DNA"/>
</dbReference>
<dbReference type="Pfam" id="PF00400">
    <property type="entry name" value="WD40"/>
    <property type="match status" value="4"/>
</dbReference>
<dbReference type="InterPro" id="IPR001680">
    <property type="entry name" value="WD40_rpt"/>
</dbReference>
<comment type="caution">
    <text evidence="6">The sequence shown here is derived from an EMBL/GenBank/DDBJ whole genome shotgun (WGS) entry which is preliminary data.</text>
</comment>
<organism evidence="6 7">
    <name type="scientific">Dulcicalothrix desertica PCC 7102</name>
    <dbReference type="NCBI Taxonomy" id="232991"/>
    <lineage>
        <taxon>Bacteria</taxon>
        <taxon>Bacillati</taxon>
        <taxon>Cyanobacteriota</taxon>
        <taxon>Cyanophyceae</taxon>
        <taxon>Nostocales</taxon>
        <taxon>Calotrichaceae</taxon>
        <taxon>Dulcicalothrix</taxon>
    </lineage>
</organism>
<feature type="repeat" description="WD" evidence="3">
    <location>
        <begin position="567"/>
        <end position="608"/>
    </location>
</feature>
<dbReference type="InterPro" id="IPR027417">
    <property type="entry name" value="P-loop_NTPase"/>
</dbReference>
<protein>
    <recommendedName>
        <fullName evidence="5">NB-ARC domain-containing protein</fullName>
    </recommendedName>
</protein>
<name>A0A3S1AED1_9CYAN</name>
<evidence type="ECO:0000256" key="1">
    <source>
        <dbReference type="ARBA" id="ARBA00022574"/>
    </source>
</evidence>
<dbReference type="PANTHER" id="PTHR19879">
    <property type="entry name" value="TRANSCRIPTION INITIATION FACTOR TFIID"/>
    <property type="match status" value="1"/>
</dbReference>
<dbReference type="InterPro" id="IPR002182">
    <property type="entry name" value="NB-ARC"/>
</dbReference>
<feature type="domain" description="NB-ARC" evidence="5">
    <location>
        <begin position="85"/>
        <end position="188"/>
    </location>
</feature>
<keyword evidence="4" id="KW-1133">Transmembrane helix</keyword>
<dbReference type="SMART" id="SM00320">
    <property type="entry name" value="WD40"/>
    <property type="match status" value="14"/>
</dbReference>
<accession>A0A3S1AED1</accession>
<feature type="transmembrane region" description="Helical" evidence="4">
    <location>
        <begin position="6"/>
        <end position="28"/>
    </location>
</feature>
<feature type="repeat" description="WD" evidence="3">
    <location>
        <begin position="651"/>
        <end position="692"/>
    </location>
</feature>
<dbReference type="Proteomes" id="UP000271624">
    <property type="component" value="Unassembled WGS sequence"/>
</dbReference>
<feature type="repeat" description="WD" evidence="3">
    <location>
        <begin position="867"/>
        <end position="908"/>
    </location>
</feature>
<dbReference type="Gene3D" id="2.130.10.10">
    <property type="entry name" value="YVTN repeat-like/Quinoprotein amine dehydrogenase"/>
    <property type="match status" value="7"/>
</dbReference>
<feature type="repeat" description="WD" evidence="3">
    <location>
        <begin position="909"/>
        <end position="950"/>
    </location>
</feature>
<dbReference type="Pfam" id="PF25173">
    <property type="entry name" value="Beta-prop_WDR3_1st"/>
    <property type="match status" value="2"/>
</dbReference>
<dbReference type="Pfam" id="PF00931">
    <property type="entry name" value="NB-ARC"/>
    <property type="match status" value="1"/>
</dbReference>
<dbReference type="PANTHER" id="PTHR19879:SF9">
    <property type="entry name" value="TRANSCRIPTION INITIATION FACTOR TFIID SUBUNIT 5"/>
    <property type="match status" value="1"/>
</dbReference>
<feature type="repeat" description="WD" evidence="3">
    <location>
        <begin position="1077"/>
        <end position="1118"/>
    </location>
</feature>
<keyword evidence="7" id="KW-1185">Reference proteome</keyword>
<dbReference type="OrthoDB" id="567898at2"/>
<feature type="repeat" description="WD" evidence="3">
    <location>
        <begin position="735"/>
        <end position="766"/>
    </location>
</feature>
<dbReference type="PROSITE" id="PS00678">
    <property type="entry name" value="WD_REPEATS_1"/>
    <property type="match status" value="7"/>
</dbReference>
<dbReference type="InterPro" id="IPR020472">
    <property type="entry name" value="WD40_PAC1"/>
</dbReference>
<dbReference type="Pfam" id="PF00805">
    <property type="entry name" value="Pentapeptide"/>
    <property type="match status" value="1"/>
</dbReference>
<dbReference type="InterPro" id="IPR015943">
    <property type="entry name" value="WD40/YVTN_repeat-like_dom_sf"/>
</dbReference>
<dbReference type="SUPFAM" id="SSF141571">
    <property type="entry name" value="Pentapeptide repeat-like"/>
    <property type="match status" value="1"/>
</dbReference>
<evidence type="ECO:0000256" key="3">
    <source>
        <dbReference type="PROSITE-ProRule" id="PRU00221"/>
    </source>
</evidence>
<feature type="repeat" description="WD" evidence="3">
    <location>
        <begin position="609"/>
        <end position="650"/>
    </location>
</feature>